<dbReference type="Gene3D" id="1.10.10.10">
    <property type="entry name" value="Winged helix-like DNA-binding domain superfamily/Winged helix DNA-binding domain"/>
    <property type="match status" value="1"/>
</dbReference>
<dbReference type="SUPFAM" id="SSF46785">
    <property type="entry name" value="Winged helix' DNA-binding domain"/>
    <property type="match status" value="1"/>
</dbReference>
<evidence type="ECO:0000313" key="8">
    <source>
        <dbReference type="EMBL" id="ROV94844.1"/>
    </source>
</evidence>
<dbReference type="GO" id="GO:0005634">
    <property type="term" value="C:nucleus"/>
    <property type="evidence" value="ECO:0007669"/>
    <property type="project" value="UniProtKB-SubCell"/>
</dbReference>
<dbReference type="InterPro" id="IPR030456">
    <property type="entry name" value="TF_fork_head_CS_2"/>
</dbReference>
<comment type="caution">
    <text evidence="8">The sequence shown here is derived from an EMBL/GenBank/DDBJ whole genome shotgun (WGS) entry which is preliminary data.</text>
</comment>
<dbReference type="SMART" id="SM00339">
    <property type="entry name" value="FH"/>
    <property type="match status" value="1"/>
</dbReference>
<evidence type="ECO:0000313" key="9">
    <source>
        <dbReference type="Proteomes" id="UP000285146"/>
    </source>
</evidence>
<dbReference type="InterPro" id="IPR036388">
    <property type="entry name" value="WH-like_DNA-bd_sf"/>
</dbReference>
<feature type="DNA-binding region" description="Fork-head" evidence="5">
    <location>
        <begin position="61"/>
        <end position="171"/>
    </location>
</feature>
<sequence>MSLSPCSSTLAGAPTGMGREDTAPLSDPDIDLDDSMGYNPTLYDTEDVTGSRSSLEPSGGKADEPYAQLIYKAFRSRENRSMTLQEIYQWFRENTDKAKGEGKGWQNSIRHNLSMNGAFIRRETKQAGLNSDGSVSLEASCTDGRISTEWFLNPHYEKGVTSTTRYRKGNNRVAGRAPRGGGRVAAGRKGGYQAAQNRKKVKAEKHKAAEAAQNQQNGRHDHQSHYHMQNLAAPQYYPGSEYYAEYAAQQQQHHQHQHQQPPAEQQPMSSTTTTSPYQVGYGVPGIRGSLMPTSEDLYLARSRALQNDNDHFSGPATPPGSEVDSPVEDLLHGNNQPQAPLPLQQQQQQQHVMTTSQGVGGLGSYQPLTPAGAGYAQQQSYTMADAVAYEPRSGHESPLFTDRFTAEDAAQFAPDYAGWDASGAYFG</sequence>
<protein>
    <recommendedName>
        <fullName evidence="7">Fork-head domain-containing protein</fullName>
    </recommendedName>
</protein>
<dbReference type="AlphaFoldDB" id="A0A423VV40"/>
<dbReference type="PANTHER" id="PTHR46078:SF2">
    <property type="entry name" value="FORK-HEAD DOMAIN-CONTAINING PROTEIN"/>
    <property type="match status" value="1"/>
</dbReference>
<dbReference type="InterPro" id="IPR036390">
    <property type="entry name" value="WH_DNA-bd_sf"/>
</dbReference>
<dbReference type="InParanoid" id="A0A423VV40"/>
<organism evidence="8 9">
    <name type="scientific">Cytospora leucostoma</name>
    <dbReference type="NCBI Taxonomy" id="1230097"/>
    <lineage>
        <taxon>Eukaryota</taxon>
        <taxon>Fungi</taxon>
        <taxon>Dikarya</taxon>
        <taxon>Ascomycota</taxon>
        <taxon>Pezizomycotina</taxon>
        <taxon>Sordariomycetes</taxon>
        <taxon>Sordariomycetidae</taxon>
        <taxon>Diaporthales</taxon>
        <taxon>Cytosporaceae</taxon>
        <taxon>Cytospora</taxon>
    </lineage>
</organism>
<feature type="compositionally biased region" description="Polar residues" evidence="6">
    <location>
        <begin position="1"/>
        <end position="10"/>
    </location>
</feature>
<dbReference type="PRINTS" id="PR00053">
    <property type="entry name" value="FORKHEAD"/>
</dbReference>
<dbReference type="CDD" id="cd20032">
    <property type="entry name" value="FH_FOXO"/>
    <property type="match status" value="1"/>
</dbReference>
<keyword evidence="1" id="KW-0805">Transcription regulation</keyword>
<reference evidence="8 9" key="1">
    <citation type="submission" date="2015-09" db="EMBL/GenBank/DDBJ databases">
        <title>Host preference determinants of Valsa canker pathogens revealed by comparative genomics.</title>
        <authorList>
            <person name="Yin Z."/>
            <person name="Huang L."/>
        </authorList>
    </citation>
    <scope>NUCLEOTIDE SEQUENCE [LARGE SCALE GENOMIC DNA]</scope>
    <source>
        <strain evidence="8 9">SXYLt</strain>
    </source>
</reference>
<keyword evidence="4 5" id="KW-0539">Nucleus</keyword>
<feature type="region of interest" description="Disordered" evidence="6">
    <location>
        <begin position="166"/>
        <end position="224"/>
    </location>
</feature>
<evidence type="ECO:0000256" key="5">
    <source>
        <dbReference type="PROSITE-ProRule" id="PRU00089"/>
    </source>
</evidence>
<dbReference type="PROSITE" id="PS50039">
    <property type="entry name" value="FORK_HEAD_3"/>
    <property type="match status" value="1"/>
</dbReference>
<dbReference type="EMBL" id="LKEB01000074">
    <property type="protein sequence ID" value="ROV94844.1"/>
    <property type="molecule type" value="Genomic_DNA"/>
</dbReference>
<dbReference type="GO" id="GO:0000981">
    <property type="term" value="F:DNA-binding transcription factor activity, RNA polymerase II-specific"/>
    <property type="evidence" value="ECO:0007669"/>
    <property type="project" value="TreeGrafter"/>
</dbReference>
<dbReference type="OrthoDB" id="5954824at2759"/>
<feature type="region of interest" description="Disordered" evidence="6">
    <location>
        <begin position="1"/>
        <end position="61"/>
    </location>
</feature>
<evidence type="ECO:0000256" key="1">
    <source>
        <dbReference type="ARBA" id="ARBA00023015"/>
    </source>
</evidence>
<dbReference type="InterPro" id="IPR045912">
    <property type="entry name" value="FOXJ2/3-like"/>
</dbReference>
<evidence type="ECO:0000259" key="7">
    <source>
        <dbReference type="PROSITE" id="PS50039"/>
    </source>
</evidence>
<keyword evidence="2 5" id="KW-0238">DNA-binding</keyword>
<name>A0A423VV40_9PEZI</name>
<proteinExistence type="predicted"/>
<feature type="compositionally biased region" description="Low complexity" evidence="6">
    <location>
        <begin position="248"/>
        <end position="275"/>
    </location>
</feature>
<feature type="compositionally biased region" description="Gly residues" evidence="6">
    <location>
        <begin position="178"/>
        <end position="190"/>
    </location>
</feature>
<dbReference type="STRING" id="1230097.A0A423VV40"/>
<dbReference type="InterPro" id="IPR001766">
    <property type="entry name" value="Fork_head_dom"/>
</dbReference>
<keyword evidence="9" id="KW-1185">Reference proteome</keyword>
<evidence type="ECO:0000256" key="4">
    <source>
        <dbReference type="ARBA" id="ARBA00023242"/>
    </source>
</evidence>
<accession>A0A423VV40</accession>
<feature type="domain" description="Fork-head" evidence="7">
    <location>
        <begin position="61"/>
        <end position="171"/>
    </location>
</feature>
<dbReference type="PANTHER" id="PTHR46078">
    <property type="entry name" value="FORKHEAD BOX PROTEIN J2 FAMILY MEMBER"/>
    <property type="match status" value="1"/>
</dbReference>
<dbReference type="PROSITE" id="PS00658">
    <property type="entry name" value="FORK_HEAD_2"/>
    <property type="match status" value="1"/>
</dbReference>
<keyword evidence="3" id="KW-0804">Transcription</keyword>
<comment type="subcellular location">
    <subcellularLocation>
        <location evidence="5">Nucleus</location>
    </subcellularLocation>
</comment>
<dbReference type="GO" id="GO:0000978">
    <property type="term" value="F:RNA polymerase II cis-regulatory region sequence-specific DNA binding"/>
    <property type="evidence" value="ECO:0007669"/>
    <property type="project" value="TreeGrafter"/>
</dbReference>
<evidence type="ECO:0000256" key="2">
    <source>
        <dbReference type="ARBA" id="ARBA00023125"/>
    </source>
</evidence>
<evidence type="ECO:0000256" key="3">
    <source>
        <dbReference type="ARBA" id="ARBA00023163"/>
    </source>
</evidence>
<feature type="compositionally biased region" description="Low complexity" evidence="6">
    <location>
        <begin position="336"/>
        <end position="350"/>
    </location>
</feature>
<gene>
    <name evidence="8" type="ORF">VPNG_09314</name>
</gene>
<feature type="region of interest" description="Disordered" evidence="6">
    <location>
        <begin position="308"/>
        <end position="358"/>
    </location>
</feature>
<dbReference type="Proteomes" id="UP000285146">
    <property type="component" value="Unassembled WGS sequence"/>
</dbReference>
<feature type="region of interest" description="Disordered" evidence="6">
    <location>
        <begin position="248"/>
        <end position="280"/>
    </location>
</feature>
<dbReference type="Pfam" id="PF00250">
    <property type="entry name" value="Forkhead"/>
    <property type="match status" value="1"/>
</dbReference>
<evidence type="ECO:0000256" key="6">
    <source>
        <dbReference type="SAM" id="MobiDB-lite"/>
    </source>
</evidence>